<dbReference type="InterPro" id="IPR038765">
    <property type="entry name" value="Papain-like_cys_pep_sf"/>
</dbReference>
<dbReference type="Proteomes" id="UP000070810">
    <property type="component" value="Unassembled WGS sequence"/>
</dbReference>
<accession>A0A147EP18</accession>
<proteinExistence type="predicted"/>
<dbReference type="PROSITE" id="PS50203">
    <property type="entry name" value="CALPAIN_CAT"/>
    <property type="match status" value="1"/>
</dbReference>
<dbReference type="InterPro" id="IPR001300">
    <property type="entry name" value="Peptidase_C2_calpain_cat"/>
</dbReference>
<dbReference type="Pfam" id="PF00648">
    <property type="entry name" value="Peptidase_C2"/>
    <property type="match status" value="1"/>
</dbReference>
<dbReference type="GO" id="GO:0006508">
    <property type="term" value="P:proteolysis"/>
    <property type="evidence" value="ECO:0007669"/>
    <property type="project" value="UniProtKB-KW"/>
</dbReference>
<dbReference type="GO" id="GO:0004198">
    <property type="term" value="F:calcium-dependent cysteine-type endopeptidase activity"/>
    <property type="evidence" value="ECO:0007669"/>
    <property type="project" value="InterPro"/>
</dbReference>
<feature type="domain" description="Calpain catalytic" evidence="2">
    <location>
        <begin position="152"/>
        <end position="409"/>
    </location>
</feature>
<feature type="active site" evidence="1">
    <location>
        <position position="192"/>
    </location>
</feature>
<dbReference type="EMBL" id="LDRK01000028">
    <property type="protein sequence ID" value="KTR86103.1"/>
    <property type="molecule type" value="Genomic_DNA"/>
</dbReference>
<dbReference type="InterPro" id="IPR036689">
    <property type="entry name" value="ESAT-6-like_sf"/>
</dbReference>
<feature type="active site" evidence="1">
    <location>
        <position position="357"/>
    </location>
</feature>
<name>A0A147EP18_9MICO</name>
<organism evidence="3 4">
    <name type="scientific">Leucobacter chromiiresistens</name>
    <dbReference type="NCBI Taxonomy" id="1079994"/>
    <lineage>
        <taxon>Bacteria</taxon>
        <taxon>Bacillati</taxon>
        <taxon>Actinomycetota</taxon>
        <taxon>Actinomycetes</taxon>
        <taxon>Micrococcales</taxon>
        <taxon>Microbacteriaceae</taxon>
        <taxon>Leucobacter</taxon>
    </lineage>
</organism>
<dbReference type="SUPFAM" id="SSF140453">
    <property type="entry name" value="EsxAB dimer-like"/>
    <property type="match status" value="1"/>
</dbReference>
<evidence type="ECO:0000313" key="3">
    <source>
        <dbReference type="EMBL" id="KTR86103.1"/>
    </source>
</evidence>
<gene>
    <name evidence="3" type="ORF">NS354_06290</name>
</gene>
<dbReference type="SUPFAM" id="SSF54001">
    <property type="entry name" value="Cysteine proteinases"/>
    <property type="match status" value="1"/>
</dbReference>
<sequence>MVSGFGDPAAVETAAASLRTGAQAAERARHEAARARPDTWTGAAADAYRAALERTLPETVNIADALDAAGSTLRRYAAVQREAASVFAEAQDDVDRSARALRGNPLDLGAALTGLRAEFAATAALGQLQEAAATAAAELRAAIGEEGDGRPWWDPFGWFTDAEDPDERVSDNILDDDAFDPDDVAQGSIGDCFMLSSVVALLNTDAGDAFIRDHVRWDAEREGYWVTLYANGEPEEVFVEYVFDNGARQSDWDWWIFGGDKPSIAALYEAAIRQEYGYDFIDGGVPAEAMEIITGHPVDVIENGNYAGLDADQVDELRDVLDDGGQVVISSPRSGDHQITVTDPDGNSREVDVVTSHSYVITRIDPDGSVWMRNPWGPGNSADGGGEFRVSAADVEDLFWRATMTNVTE</sequence>
<evidence type="ECO:0000259" key="2">
    <source>
        <dbReference type="PROSITE" id="PS50203"/>
    </source>
</evidence>
<reference evidence="3 4" key="1">
    <citation type="journal article" date="2016" name="Front. Microbiol.">
        <title>Genomic Resource of Rice Seed Associated Bacteria.</title>
        <authorList>
            <person name="Midha S."/>
            <person name="Bansal K."/>
            <person name="Sharma S."/>
            <person name="Kumar N."/>
            <person name="Patil P.P."/>
            <person name="Chaudhry V."/>
            <person name="Patil P.B."/>
        </authorList>
    </citation>
    <scope>NUCLEOTIDE SEQUENCE [LARGE SCALE GENOMIC DNA]</scope>
    <source>
        <strain evidence="3 4">NS354</strain>
    </source>
</reference>
<keyword evidence="1" id="KW-0645">Protease</keyword>
<dbReference type="AlphaFoldDB" id="A0A147EP18"/>
<evidence type="ECO:0000313" key="4">
    <source>
        <dbReference type="Proteomes" id="UP000070810"/>
    </source>
</evidence>
<keyword evidence="4" id="KW-1185">Reference proteome</keyword>
<feature type="active site" evidence="1">
    <location>
        <position position="374"/>
    </location>
</feature>
<keyword evidence="1" id="KW-0788">Thiol protease</keyword>
<protein>
    <recommendedName>
        <fullName evidence="2">Calpain catalytic domain-containing protein</fullName>
    </recommendedName>
</protein>
<keyword evidence="1" id="KW-0378">Hydrolase</keyword>
<comment type="caution">
    <text evidence="3">The sequence shown here is derived from an EMBL/GenBank/DDBJ whole genome shotgun (WGS) entry which is preliminary data.</text>
</comment>
<evidence type="ECO:0000256" key="1">
    <source>
        <dbReference type="PROSITE-ProRule" id="PRU00239"/>
    </source>
</evidence>
<dbReference type="PATRIC" id="fig|1079994.3.peg.1349"/>